<keyword evidence="3" id="KW-1185">Reference proteome</keyword>
<dbReference type="PANTHER" id="PTHR46289:SF14">
    <property type="entry name" value="DUF4371 DOMAIN-CONTAINING PROTEIN"/>
    <property type="match status" value="1"/>
</dbReference>
<evidence type="ECO:0000313" key="3">
    <source>
        <dbReference type="Proteomes" id="UP000694846"/>
    </source>
</evidence>
<accession>A0A8B8FMG9</accession>
<keyword evidence="1" id="KW-1133">Transmembrane helix</keyword>
<evidence type="ECO:0000259" key="2">
    <source>
        <dbReference type="Pfam" id="PF05699"/>
    </source>
</evidence>
<dbReference type="AlphaFoldDB" id="A0A8B8FMG9"/>
<organism evidence="3 4">
    <name type="scientific">Sipha flava</name>
    <name type="common">yellow sugarcane aphid</name>
    <dbReference type="NCBI Taxonomy" id="143950"/>
    <lineage>
        <taxon>Eukaryota</taxon>
        <taxon>Metazoa</taxon>
        <taxon>Ecdysozoa</taxon>
        <taxon>Arthropoda</taxon>
        <taxon>Hexapoda</taxon>
        <taxon>Insecta</taxon>
        <taxon>Pterygota</taxon>
        <taxon>Neoptera</taxon>
        <taxon>Paraneoptera</taxon>
        <taxon>Hemiptera</taxon>
        <taxon>Sternorrhyncha</taxon>
        <taxon>Aphidomorpha</taxon>
        <taxon>Aphidoidea</taxon>
        <taxon>Aphididae</taxon>
        <taxon>Sipha</taxon>
    </lineage>
</organism>
<reference evidence="4" key="1">
    <citation type="submission" date="2025-08" db="UniProtKB">
        <authorList>
            <consortium name="RefSeq"/>
        </authorList>
    </citation>
    <scope>IDENTIFICATION</scope>
    <source>
        <tissue evidence="4">Whole body</tissue>
    </source>
</reference>
<proteinExistence type="predicted"/>
<name>A0A8B8FMG9_9HEMI</name>
<dbReference type="GO" id="GO:0046983">
    <property type="term" value="F:protein dimerization activity"/>
    <property type="evidence" value="ECO:0007669"/>
    <property type="project" value="InterPro"/>
</dbReference>
<dbReference type="GeneID" id="112684514"/>
<sequence length="81" mass="9450">MCYSIIFPSILMLLKILCTLPISTATPKRMFSNLKRVKTYLRNTMKEDRLTMLSIYRGMPLTTEEVIDELGRKPIKLEIIL</sequence>
<dbReference type="PANTHER" id="PTHR46289">
    <property type="entry name" value="52 KDA REPRESSOR OF THE INHIBITOR OF THE PROTEIN KINASE-LIKE PROTEIN-RELATED"/>
    <property type="match status" value="1"/>
</dbReference>
<dbReference type="OrthoDB" id="6621209at2759"/>
<dbReference type="RefSeq" id="XP_025411852.1">
    <property type="nucleotide sequence ID" value="XM_025556067.1"/>
</dbReference>
<dbReference type="Proteomes" id="UP000694846">
    <property type="component" value="Unplaced"/>
</dbReference>
<evidence type="ECO:0000256" key="1">
    <source>
        <dbReference type="SAM" id="Phobius"/>
    </source>
</evidence>
<dbReference type="InterPro" id="IPR008906">
    <property type="entry name" value="HATC_C_dom"/>
</dbReference>
<keyword evidence="1" id="KW-0812">Transmembrane</keyword>
<dbReference type="InterPro" id="IPR012337">
    <property type="entry name" value="RNaseH-like_sf"/>
</dbReference>
<protein>
    <submittedName>
        <fullName evidence="4">52 kDa repressor of the inhibitor of the protein kinase-like</fullName>
    </submittedName>
</protein>
<evidence type="ECO:0000313" key="4">
    <source>
        <dbReference type="RefSeq" id="XP_025411852.1"/>
    </source>
</evidence>
<keyword evidence="1" id="KW-0472">Membrane</keyword>
<dbReference type="Pfam" id="PF05699">
    <property type="entry name" value="Dimer_Tnp_hAT"/>
    <property type="match status" value="1"/>
</dbReference>
<dbReference type="InterPro" id="IPR052958">
    <property type="entry name" value="IFN-induced_PKR_regulator"/>
</dbReference>
<dbReference type="SUPFAM" id="SSF53098">
    <property type="entry name" value="Ribonuclease H-like"/>
    <property type="match status" value="1"/>
</dbReference>
<gene>
    <name evidence="4" type="primary">LOC112684514</name>
</gene>
<feature type="transmembrane region" description="Helical" evidence="1">
    <location>
        <begin position="6"/>
        <end position="26"/>
    </location>
</feature>
<feature type="domain" description="HAT C-terminal dimerisation" evidence="2">
    <location>
        <begin position="6"/>
        <end position="54"/>
    </location>
</feature>